<evidence type="ECO:0000259" key="9">
    <source>
        <dbReference type="Pfam" id="PF00535"/>
    </source>
</evidence>
<dbReference type="SUPFAM" id="SSF53448">
    <property type="entry name" value="Nucleotide-diphospho-sugar transferases"/>
    <property type="match status" value="1"/>
</dbReference>
<dbReference type="Pfam" id="PF00535">
    <property type="entry name" value="Glycos_transf_2"/>
    <property type="match status" value="1"/>
</dbReference>
<dbReference type="InterPro" id="IPR050256">
    <property type="entry name" value="Glycosyltransferase_2"/>
</dbReference>
<evidence type="ECO:0000256" key="5">
    <source>
        <dbReference type="ARBA" id="ARBA00022985"/>
    </source>
</evidence>
<name>A0A6J4PLY0_9CYAN</name>
<dbReference type="EMBL" id="CADCTZ010001793">
    <property type="protein sequence ID" value="CAA9418290.1"/>
    <property type="molecule type" value="Genomic_DNA"/>
</dbReference>
<keyword evidence="4 8" id="KW-0812">Transmembrane</keyword>
<dbReference type="GO" id="GO:0099621">
    <property type="term" value="F:undecaprenyl-phosphate 4-deoxy-4-formamido-L-arabinose transferase activity"/>
    <property type="evidence" value="ECO:0007669"/>
    <property type="project" value="TreeGrafter"/>
</dbReference>
<gene>
    <name evidence="10" type="ORF">AVDCRST_MAG84-6991</name>
</gene>
<reference evidence="10" key="1">
    <citation type="submission" date="2020-02" db="EMBL/GenBank/DDBJ databases">
        <authorList>
            <person name="Meier V. D."/>
        </authorList>
    </citation>
    <scope>NUCLEOTIDE SEQUENCE</scope>
    <source>
        <strain evidence="10">AVDCRST_MAG84</strain>
    </source>
</reference>
<feature type="domain" description="Glycosyltransferase 2-like" evidence="9">
    <location>
        <begin position="6"/>
        <end position="169"/>
    </location>
</feature>
<evidence type="ECO:0000256" key="8">
    <source>
        <dbReference type="SAM" id="Phobius"/>
    </source>
</evidence>
<accession>A0A6J4PLY0</accession>
<dbReference type="InterPro" id="IPR029044">
    <property type="entry name" value="Nucleotide-diphossugar_trans"/>
</dbReference>
<sequence length="324" mass="36423">MPKHLSFVIPVHNEEATLKVLFKKIQLVMFQTEIDSYEVIFIDDGSRDYSWQEITDLASQHPKLIKAIKMRRNFGKSAALSAGFRNAAGIIIFTLDADLQDDPAEIPKFLHHLESGFDLVSGWRKQRNDPLSKTLPSKLFNAVACLLTGVQMHDMNCGFKAYRREVLQSIKLYGELHRYIPALANNLGFKIGEVVVEHHPRKHGKSNYGWERYARGFIDLLTVLATTQYLHKPGHLFGGLGLCFGLVGTVSLSYLIVIWFLNLAGMNFGPIGNRPLLFFGILCTILSVQLISLGILAELMARNVDADYVDKQISEIIDDSGFDI</sequence>
<evidence type="ECO:0000256" key="1">
    <source>
        <dbReference type="ARBA" id="ARBA00022475"/>
    </source>
</evidence>
<evidence type="ECO:0000256" key="4">
    <source>
        <dbReference type="ARBA" id="ARBA00022692"/>
    </source>
</evidence>
<dbReference type="PANTHER" id="PTHR48090:SF3">
    <property type="entry name" value="UNDECAPRENYL-PHOSPHATE 4-DEOXY-4-FORMAMIDO-L-ARABINOSE TRANSFERASE"/>
    <property type="match status" value="1"/>
</dbReference>
<dbReference type="InterPro" id="IPR001173">
    <property type="entry name" value="Glyco_trans_2-like"/>
</dbReference>
<keyword evidence="6 8" id="KW-1133">Transmembrane helix</keyword>
<dbReference type="GO" id="GO:0009103">
    <property type="term" value="P:lipopolysaccharide biosynthetic process"/>
    <property type="evidence" value="ECO:0007669"/>
    <property type="project" value="UniProtKB-KW"/>
</dbReference>
<evidence type="ECO:0000256" key="3">
    <source>
        <dbReference type="ARBA" id="ARBA00022679"/>
    </source>
</evidence>
<keyword evidence="1" id="KW-1003">Cell membrane</keyword>
<evidence type="ECO:0000256" key="2">
    <source>
        <dbReference type="ARBA" id="ARBA00022676"/>
    </source>
</evidence>
<dbReference type="AlphaFoldDB" id="A0A6J4PLY0"/>
<evidence type="ECO:0000256" key="7">
    <source>
        <dbReference type="ARBA" id="ARBA00023136"/>
    </source>
</evidence>
<proteinExistence type="predicted"/>
<feature type="transmembrane region" description="Helical" evidence="8">
    <location>
        <begin position="276"/>
        <end position="297"/>
    </location>
</feature>
<dbReference type="CDD" id="cd04187">
    <property type="entry name" value="DPM1_like_bac"/>
    <property type="match status" value="1"/>
</dbReference>
<feature type="transmembrane region" description="Helical" evidence="8">
    <location>
        <begin position="236"/>
        <end position="264"/>
    </location>
</feature>
<protein>
    <submittedName>
        <fullName evidence="10">Glycosyltransferase</fullName>
    </submittedName>
</protein>
<evidence type="ECO:0000313" key="10">
    <source>
        <dbReference type="EMBL" id="CAA9418290.1"/>
    </source>
</evidence>
<dbReference type="GO" id="GO:0005886">
    <property type="term" value="C:plasma membrane"/>
    <property type="evidence" value="ECO:0007669"/>
    <property type="project" value="TreeGrafter"/>
</dbReference>
<keyword evidence="7 8" id="KW-0472">Membrane</keyword>
<dbReference type="PANTHER" id="PTHR48090">
    <property type="entry name" value="UNDECAPRENYL-PHOSPHATE 4-DEOXY-4-FORMAMIDO-L-ARABINOSE TRANSFERASE-RELATED"/>
    <property type="match status" value="1"/>
</dbReference>
<keyword evidence="2" id="KW-0328">Glycosyltransferase</keyword>
<keyword evidence="3 10" id="KW-0808">Transferase</keyword>
<evidence type="ECO:0000256" key="6">
    <source>
        <dbReference type="ARBA" id="ARBA00022989"/>
    </source>
</evidence>
<keyword evidence="5" id="KW-0448">Lipopolysaccharide biosynthesis</keyword>
<organism evidence="10">
    <name type="scientific">uncultured Microcoleus sp</name>
    <dbReference type="NCBI Taxonomy" id="259945"/>
    <lineage>
        <taxon>Bacteria</taxon>
        <taxon>Bacillati</taxon>
        <taxon>Cyanobacteriota</taxon>
        <taxon>Cyanophyceae</taxon>
        <taxon>Oscillatoriophycideae</taxon>
        <taxon>Oscillatoriales</taxon>
        <taxon>Microcoleaceae</taxon>
        <taxon>Microcoleus</taxon>
        <taxon>environmental samples</taxon>
    </lineage>
</organism>
<dbReference type="Gene3D" id="3.90.550.10">
    <property type="entry name" value="Spore Coat Polysaccharide Biosynthesis Protein SpsA, Chain A"/>
    <property type="match status" value="1"/>
</dbReference>